<keyword evidence="3 9" id="KW-0808">Transferase</keyword>
<dbReference type="PRINTS" id="PR00045">
    <property type="entry name" value="SIGMA54FCT"/>
</dbReference>
<dbReference type="Pfam" id="PF04552">
    <property type="entry name" value="Sigma54_DBD"/>
    <property type="match status" value="1"/>
</dbReference>
<evidence type="ECO:0000256" key="10">
    <source>
        <dbReference type="SAM" id="MobiDB-lite"/>
    </source>
</evidence>
<dbReference type="NCBIfam" id="NF009118">
    <property type="entry name" value="PRK12469.1"/>
    <property type="match status" value="1"/>
</dbReference>
<comment type="function">
    <text evidence="9">Sigma factors are initiation factors that promote the attachment of RNA polymerase to specific initiation sites and are then released.</text>
</comment>
<feature type="compositionally biased region" description="Polar residues" evidence="10">
    <location>
        <begin position="68"/>
        <end position="79"/>
    </location>
</feature>
<keyword evidence="5 9" id="KW-0805">Transcription regulation</keyword>
<dbReference type="GO" id="GO:0016779">
    <property type="term" value="F:nucleotidyltransferase activity"/>
    <property type="evidence" value="ECO:0007669"/>
    <property type="project" value="UniProtKB-KW"/>
</dbReference>
<feature type="region of interest" description="Disordered" evidence="10">
    <location>
        <begin position="44"/>
        <end position="84"/>
    </location>
</feature>
<dbReference type="GO" id="GO:0006352">
    <property type="term" value="P:DNA-templated transcription initiation"/>
    <property type="evidence" value="ECO:0007669"/>
    <property type="project" value="InterPro"/>
</dbReference>
<name>A0A6M9PUD3_9BURK</name>
<dbReference type="PROSITE" id="PS00718">
    <property type="entry name" value="SIGMA54_2"/>
    <property type="match status" value="1"/>
</dbReference>
<evidence type="ECO:0000256" key="5">
    <source>
        <dbReference type="ARBA" id="ARBA00023015"/>
    </source>
</evidence>
<dbReference type="InterPro" id="IPR000394">
    <property type="entry name" value="RNA_pol_sigma_54"/>
</dbReference>
<dbReference type="InterPro" id="IPR038709">
    <property type="entry name" value="RpoN_core-bd_sf"/>
</dbReference>
<evidence type="ECO:0000256" key="9">
    <source>
        <dbReference type="PIRNR" id="PIRNR000774"/>
    </source>
</evidence>
<dbReference type="Pfam" id="PF00309">
    <property type="entry name" value="Sigma54_AID"/>
    <property type="match status" value="1"/>
</dbReference>
<dbReference type="Proteomes" id="UP000503312">
    <property type="component" value="Chromosome"/>
</dbReference>
<evidence type="ECO:0000256" key="1">
    <source>
        <dbReference type="ARBA" id="ARBA00008798"/>
    </source>
</evidence>
<keyword evidence="7 9" id="KW-0238">DNA-binding</keyword>
<dbReference type="Gene3D" id="1.10.10.1330">
    <property type="entry name" value="RNA polymerase sigma-54 factor, core-binding domain"/>
    <property type="match status" value="1"/>
</dbReference>
<dbReference type="NCBIfam" id="TIGR02395">
    <property type="entry name" value="rpoN_sigma"/>
    <property type="match status" value="1"/>
</dbReference>
<dbReference type="GO" id="GO:0001216">
    <property type="term" value="F:DNA-binding transcription activator activity"/>
    <property type="evidence" value="ECO:0007669"/>
    <property type="project" value="InterPro"/>
</dbReference>
<dbReference type="PROSITE" id="PS00717">
    <property type="entry name" value="SIGMA54_1"/>
    <property type="match status" value="1"/>
</dbReference>
<evidence type="ECO:0000256" key="6">
    <source>
        <dbReference type="ARBA" id="ARBA00023082"/>
    </source>
</evidence>
<evidence type="ECO:0000256" key="7">
    <source>
        <dbReference type="ARBA" id="ARBA00023125"/>
    </source>
</evidence>
<evidence type="ECO:0000256" key="3">
    <source>
        <dbReference type="ARBA" id="ARBA00022679"/>
    </source>
</evidence>
<dbReference type="Gene3D" id="1.10.10.60">
    <property type="entry name" value="Homeodomain-like"/>
    <property type="match status" value="1"/>
</dbReference>
<keyword evidence="2 9" id="KW-0240">DNA-directed RNA polymerase</keyword>
<dbReference type="PROSITE" id="PS50044">
    <property type="entry name" value="SIGMA54_3"/>
    <property type="match status" value="1"/>
</dbReference>
<dbReference type="GO" id="GO:0016987">
    <property type="term" value="F:sigma factor activity"/>
    <property type="evidence" value="ECO:0007669"/>
    <property type="project" value="UniProtKB-KW"/>
</dbReference>
<feature type="domain" description="RNA polymerase sigma factor 54 DNA-binding" evidence="11">
    <location>
        <begin position="305"/>
        <end position="461"/>
    </location>
</feature>
<dbReference type="PIRSF" id="PIRSF000774">
    <property type="entry name" value="RpoN"/>
    <property type="match status" value="1"/>
</dbReference>
<keyword evidence="8 9" id="KW-0804">Transcription</keyword>
<dbReference type="Pfam" id="PF04963">
    <property type="entry name" value="Sigma54_CBD"/>
    <property type="match status" value="1"/>
</dbReference>
<dbReference type="InterPro" id="IPR007046">
    <property type="entry name" value="RNA_pol_sigma_54_core-bd"/>
</dbReference>
<dbReference type="InterPro" id="IPR007634">
    <property type="entry name" value="RNA_pol_sigma_54_DNA-bd"/>
</dbReference>
<dbReference type="KEGG" id="ptrp:DCO17_02885"/>
<evidence type="ECO:0000259" key="11">
    <source>
        <dbReference type="Pfam" id="PF04552"/>
    </source>
</evidence>
<evidence type="ECO:0000259" key="12">
    <source>
        <dbReference type="Pfam" id="PF04963"/>
    </source>
</evidence>
<reference evidence="13 14" key="1">
    <citation type="submission" date="2018-04" db="EMBL/GenBank/DDBJ databases">
        <title>Polynucleobacter sp. UH21B genome.</title>
        <authorList>
            <person name="Hahn M.W."/>
        </authorList>
    </citation>
    <scope>NUCLEOTIDE SEQUENCE [LARGE SCALE GENOMIC DNA]</scope>
    <source>
        <strain evidence="13 14">MWH-UH21B</strain>
    </source>
</reference>
<evidence type="ECO:0000313" key="13">
    <source>
        <dbReference type="EMBL" id="QKM64269.1"/>
    </source>
</evidence>
<keyword evidence="14" id="KW-1185">Reference proteome</keyword>
<dbReference type="AlphaFoldDB" id="A0A6M9PUD3"/>
<gene>
    <name evidence="13" type="primary">rpoN</name>
    <name evidence="13" type="ORF">DCO17_02885</name>
</gene>
<accession>A0A6M9PUD3</accession>
<dbReference type="PANTHER" id="PTHR32248:SF4">
    <property type="entry name" value="RNA POLYMERASE SIGMA-54 FACTOR"/>
    <property type="match status" value="1"/>
</dbReference>
<dbReference type="RefSeq" id="WP_173955311.1">
    <property type="nucleotide sequence ID" value="NZ_CP028942.1"/>
</dbReference>
<sequence>MAISLNTRVSQTVSLTPQLQQSIKLLQLSNSELEQELAKAAEENPLLEFEPNPEIESNHSQSNERVEVAQQSWGGSQISQDDDEDWGERYERVAHKQTLLEYLDEQIHLLNINPEEQSLIAYMAGCLDDRGYLPEDLKAIHTDIASQLAENTSFKHIEKALAKLQTLDPPGIGARDLAECLSLQIDRILENVKVDIAAWELAKEIVTSHLSKVGSKDWQKIKQASGKSEAEVLKAVELIRTLQHNPGSQFERENDQWILPDVVVKIKQNRWIVESNPNAKPRLTLNNEYARILKENGQKKIDGALKQKMLEASWLVKNIAQREETIQRVAQAIVERQQQFFSMGAIGMKPLVLREIAEELEMHESTISRVTTQKYLACPLGIFEFKYFFSSQVSTEKGGGISSTAIQALIKKIVEEESAKKPISDTQIAQLLSEQGYIIARRTVAKYRDVLRIPPVHLRKQ</sequence>
<evidence type="ECO:0000313" key="14">
    <source>
        <dbReference type="Proteomes" id="UP000503312"/>
    </source>
</evidence>
<dbReference type="PANTHER" id="PTHR32248">
    <property type="entry name" value="RNA POLYMERASE SIGMA-54 FACTOR"/>
    <property type="match status" value="1"/>
</dbReference>
<dbReference type="GO" id="GO:0003677">
    <property type="term" value="F:DNA binding"/>
    <property type="evidence" value="ECO:0007669"/>
    <property type="project" value="UniProtKB-KW"/>
</dbReference>
<comment type="similarity">
    <text evidence="1 9">Belongs to the sigma-54 factor family.</text>
</comment>
<dbReference type="GO" id="GO:0000428">
    <property type="term" value="C:DNA-directed RNA polymerase complex"/>
    <property type="evidence" value="ECO:0007669"/>
    <property type="project" value="UniProtKB-KW"/>
</dbReference>
<keyword evidence="6 9" id="KW-0731">Sigma factor</keyword>
<evidence type="ECO:0000256" key="8">
    <source>
        <dbReference type="ARBA" id="ARBA00023163"/>
    </source>
</evidence>
<keyword evidence="4 9" id="KW-0548">Nucleotidyltransferase</keyword>
<evidence type="ECO:0000256" key="4">
    <source>
        <dbReference type="ARBA" id="ARBA00022695"/>
    </source>
</evidence>
<feature type="compositionally biased region" description="Low complexity" evidence="10">
    <location>
        <begin position="44"/>
        <end position="55"/>
    </location>
</feature>
<feature type="domain" description="RNA polymerase sigma factor 54 core-binding" evidence="12">
    <location>
        <begin position="92"/>
        <end position="289"/>
    </location>
</feature>
<proteinExistence type="inferred from homology"/>
<dbReference type="EMBL" id="CP028942">
    <property type="protein sequence ID" value="QKM64269.1"/>
    <property type="molecule type" value="Genomic_DNA"/>
</dbReference>
<organism evidence="13 14">
    <name type="scientific">Polynucleobacter tropicus</name>
    <dbReference type="NCBI Taxonomy" id="1743174"/>
    <lineage>
        <taxon>Bacteria</taxon>
        <taxon>Pseudomonadati</taxon>
        <taxon>Pseudomonadota</taxon>
        <taxon>Betaproteobacteria</taxon>
        <taxon>Burkholderiales</taxon>
        <taxon>Burkholderiaceae</taxon>
        <taxon>Polynucleobacter</taxon>
    </lineage>
</organism>
<protein>
    <recommendedName>
        <fullName evidence="9">RNA polymerase sigma-54 factor</fullName>
    </recommendedName>
</protein>
<evidence type="ECO:0000256" key="2">
    <source>
        <dbReference type="ARBA" id="ARBA00022478"/>
    </source>
</evidence>